<dbReference type="RefSeq" id="WP_003146245.1">
    <property type="nucleotide sequence ID" value="NZ_GL883582.1"/>
</dbReference>
<gene>
    <name evidence="1" type="ORF">HMPREF0428_00351</name>
</gene>
<protein>
    <submittedName>
        <fullName evidence="1">Uncharacterized protein</fullName>
    </submittedName>
</protein>
<evidence type="ECO:0000313" key="2">
    <source>
        <dbReference type="Proteomes" id="UP000004773"/>
    </source>
</evidence>
<name>A0AA87AQW2_9BACL</name>
<reference evidence="1 2" key="1">
    <citation type="submission" date="2011-03" db="EMBL/GenBank/DDBJ databases">
        <title>The Genome Sequence of Gemella haemolysans M341.</title>
        <authorList>
            <consortium name="The Broad Institute Genome Sequencing Platform"/>
            <consortium name="The Broad Institute Genome Sequencing Center for Infectious Disease"/>
            <person name="Earl A."/>
            <person name="Ward D."/>
            <person name="Feldgarden M."/>
            <person name="Gevers D."/>
            <person name="Sibley C.D."/>
            <person name="Field T.R."/>
            <person name="Grinwis M."/>
            <person name="Eshaghurshan C.S."/>
            <person name="Surette M.G."/>
            <person name="Young S.K."/>
            <person name="Zeng Q."/>
            <person name="Gargeya S."/>
            <person name="Fitzgerald M."/>
            <person name="Haas B."/>
            <person name="Abouelleil A."/>
            <person name="Alvarado L."/>
            <person name="Arachchi H.M."/>
            <person name="Berlin A."/>
            <person name="Brown A."/>
            <person name="Chapman S.B."/>
            <person name="Chen Z."/>
            <person name="Dunbar C."/>
            <person name="Freedman E."/>
            <person name="Gearin G."/>
            <person name="Gellesch M."/>
            <person name="Goldberg J."/>
            <person name="Griggs A."/>
            <person name="Gujja S."/>
            <person name="Heilman E.R."/>
            <person name="Heiman D."/>
            <person name="Howarth C."/>
            <person name="Larson L."/>
            <person name="Lui A."/>
            <person name="MacDonald P.J.P."/>
            <person name="Mehta T."/>
            <person name="Montmayeur A."/>
            <person name="Murphy C."/>
            <person name="Neiman D."/>
            <person name="Pearson M."/>
            <person name="Priest M."/>
            <person name="Roberts A."/>
            <person name="Saif S."/>
            <person name="Shea T."/>
            <person name="Shenoy N."/>
            <person name="Sisk P."/>
            <person name="Stolte C."/>
            <person name="Sykes S."/>
            <person name="White J."/>
            <person name="Yandava C."/>
            <person name="Wortman J."/>
            <person name="Nusbaum C."/>
            <person name="Birren B."/>
        </authorList>
    </citation>
    <scope>NUCLEOTIDE SEQUENCE [LARGE SCALE GENOMIC DNA]</scope>
    <source>
        <strain evidence="1 2">M341</strain>
    </source>
</reference>
<proteinExistence type="predicted"/>
<dbReference type="Proteomes" id="UP000004773">
    <property type="component" value="Unassembled WGS sequence"/>
</dbReference>
<dbReference type="AlphaFoldDB" id="A0AA87AQW2"/>
<organism evidence="1 2">
    <name type="scientific">Gemella haemolysans M341</name>
    <dbReference type="NCBI Taxonomy" id="562981"/>
    <lineage>
        <taxon>Bacteria</taxon>
        <taxon>Bacillati</taxon>
        <taxon>Bacillota</taxon>
        <taxon>Bacilli</taxon>
        <taxon>Bacillales</taxon>
        <taxon>Gemellaceae</taxon>
        <taxon>Gemella</taxon>
    </lineage>
</organism>
<sequence length="43" mass="5135">MEGMTDEQFFEYKETLLKLVLEKINNSKTLEEAKEKIEDLIEN</sequence>
<dbReference type="EMBL" id="ACRO01000003">
    <property type="protein sequence ID" value="EGF87476.1"/>
    <property type="molecule type" value="Genomic_DNA"/>
</dbReference>
<evidence type="ECO:0000313" key="1">
    <source>
        <dbReference type="EMBL" id="EGF87476.1"/>
    </source>
</evidence>
<accession>A0AA87AQW2</accession>
<comment type="caution">
    <text evidence="1">The sequence shown here is derived from an EMBL/GenBank/DDBJ whole genome shotgun (WGS) entry which is preliminary data.</text>
</comment>